<feature type="region of interest" description="Disordered" evidence="1">
    <location>
        <begin position="300"/>
        <end position="334"/>
    </location>
</feature>
<accession>A0A812XNE5</accession>
<sequence length="334" mass="34656">MAEVRQGGSTICLGFTEGEAAKVASSGLPPGGKSTIYLGMDSVTDIPKREMLAPPGGKSTICLGMDPAASAPVSSNAFACGAHQNSGNVLTERPTTLLHAPPGGRATICLGMDTEQMETPKRIETSDGNSDTSDLQSFRPAGKSTAPSVADLETERPLTFRPVGGEDHIVLGAEKFQRADTTHRATAGGNSSICFGTDISEWKVSSKALGQTLTPSPAELPADMPSETPEEPQTETSTAAAVSPSTDMSMKEEQTDEAKEDEAEAHPETEEVCVASPARSRLPPGGVSSVVLGTAASEWKDRSKDEVKQLKQDVPTPARSIRAPPGGAATVLLG</sequence>
<comment type="caution">
    <text evidence="2">The sequence shown here is derived from an EMBL/GenBank/DDBJ whole genome shotgun (WGS) entry which is preliminary data.</text>
</comment>
<dbReference type="Proteomes" id="UP000649617">
    <property type="component" value="Unassembled WGS sequence"/>
</dbReference>
<dbReference type="EMBL" id="CAJNIZ010046048">
    <property type="protein sequence ID" value="CAE7737847.1"/>
    <property type="molecule type" value="Genomic_DNA"/>
</dbReference>
<dbReference type="OrthoDB" id="10265679at2759"/>
<proteinExistence type="predicted"/>
<evidence type="ECO:0000256" key="1">
    <source>
        <dbReference type="SAM" id="MobiDB-lite"/>
    </source>
</evidence>
<organism evidence="2 3">
    <name type="scientific">Symbiodinium pilosum</name>
    <name type="common">Dinoflagellate</name>
    <dbReference type="NCBI Taxonomy" id="2952"/>
    <lineage>
        <taxon>Eukaryota</taxon>
        <taxon>Sar</taxon>
        <taxon>Alveolata</taxon>
        <taxon>Dinophyceae</taxon>
        <taxon>Suessiales</taxon>
        <taxon>Symbiodiniaceae</taxon>
        <taxon>Symbiodinium</taxon>
    </lineage>
</organism>
<keyword evidence="3" id="KW-1185">Reference proteome</keyword>
<gene>
    <name evidence="2" type="ORF">SPIL2461_LOCUS21211</name>
</gene>
<feature type="compositionally biased region" description="Polar residues" evidence="1">
    <location>
        <begin position="126"/>
        <end position="136"/>
    </location>
</feature>
<evidence type="ECO:0000313" key="2">
    <source>
        <dbReference type="EMBL" id="CAE7737847.1"/>
    </source>
</evidence>
<reference evidence="2" key="1">
    <citation type="submission" date="2021-02" db="EMBL/GenBank/DDBJ databases">
        <authorList>
            <person name="Dougan E. K."/>
            <person name="Rhodes N."/>
            <person name="Thang M."/>
            <person name="Chan C."/>
        </authorList>
    </citation>
    <scope>NUCLEOTIDE SEQUENCE</scope>
</reference>
<evidence type="ECO:0000313" key="3">
    <source>
        <dbReference type="Proteomes" id="UP000649617"/>
    </source>
</evidence>
<feature type="region of interest" description="Disordered" evidence="1">
    <location>
        <begin position="121"/>
        <end position="163"/>
    </location>
</feature>
<protein>
    <submittedName>
        <fullName evidence="2">Uncharacterized protein</fullName>
    </submittedName>
</protein>
<feature type="compositionally biased region" description="Basic and acidic residues" evidence="1">
    <location>
        <begin position="300"/>
        <end position="311"/>
    </location>
</feature>
<name>A0A812XNE5_SYMPI</name>
<dbReference type="AlphaFoldDB" id="A0A812XNE5"/>
<feature type="compositionally biased region" description="Basic and acidic residues" evidence="1">
    <location>
        <begin position="153"/>
        <end position="163"/>
    </location>
</feature>
<feature type="region of interest" description="Disordered" evidence="1">
    <location>
        <begin position="212"/>
        <end position="288"/>
    </location>
</feature>